<proteinExistence type="predicted"/>
<dbReference type="Proteomes" id="UP000077465">
    <property type="component" value="Chromosome"/>
</dbReference>
<evidence type="ECO:0000256" key="1">
    <source>
        <dbReference type="SAM" id="Phobius"/>
    </source>
</evidence>
<keyword evidence="1" id="KW-1133">Transmembrane helix</keyword>
<evidence type="ECO:0000313" key="2">
    <source>
        <dbReference type="EMBL" id="AKG07788.1"/>
    </source>
</evidence>
<reference evidence="2 3" key="1">
    <citation type="submission" date="2015-05" db="EMBL/GenBank/DDBJ databases">
        <authorList>
            <person name="Dickey A."/>
            <person name="Clawson M."/>
            <person name="Bono J."/>
            <person name="Loy J.D."/>
        </authorList>
    </citation>
    <scope>NUCLEOTIDE SEQUENCE [LARGE SCALE GENOMIC DNA]</scope>
    <source>
        <strain evidence="2 3">22581</strain>
    </source>
</reference>
<sequence length="62" mass="7105">MLEIIGGISLTIFLIVLTSNLPILGFIITFIMAFFFPWLWILVGIYTVIFLLAILKIRKEGF</sequence>
<dbReference type="EMBL" id="CP011376">
    <property type="protein sequence ID" value="AKG07788.1"/>
    <property type="molecule type" value="Genomic_DNA"/>
</dbReference>
<feature type="transmembrane region" description="Helical" evidence="1">
    <location>
        <begin position="38"/>
        <end position="57"/>
    </location>
</feature>
<protein>
    <submittedName>
        <fullName evidence="2">Uncharacterized protein</fullName>
    </submittedName>
</protein>
<keyword evidence="1" id="KW-0472">Membrane</keyword>
<feature type="transmembrane region" description="Helical" evidence="1">
    <location>
        <begin position="12"/>
        <end position="32"/>
    </location>
</feature>
<dbReference type="AlphaFoldDB" id="A0AAC8T8D3"/>
<name>A0AAC8T8D3_9GAMM</name>
<gene>
    <name evidence="2" type="ORF">AAX06_06040</name>
</gene>
<evidence type="ECO:0000313" key="3">
    <source>
        <dbReference type="Proteomes" id="UP000077465"/>
    </source>
</evidence>
<keyword evidence="1" id="KW-0812">Transmembrane</keyword>
<dbReference type="RefSeq" id="WP_046699248.1">
    <property type="nucleotide sequence ID" value="NZ_CP011376.1"/>
</dbReference>
<accession>A0AAC8T8D3</accession>
<organism evidence="2 3">
    <name type="scientific">Moraxella bovoculi</name>
    <dbReference type="NCBI Taxonomy" id="386891"/>
    <lineage>
        <taxon>Bacteria</taxon>
        <taxon>Pseudomonadati</taxon>
        <taxon>Pseudomonadota</taxon>
        <taxon>Gammaproteobacteria</taxon>
        <taxon>Moraxellales</taxon>
        <taxon>Moraxellaceae</taxon>
        <taxon>Moraxella</taxon>
    </lineage>
</organism>